<evidence type="ECO:0000313" key="2">
    <source>
        <dbReference type="EMBL" id="KAK1607787.1"/>
    </source>
</evidence>
<feature type="region of interest" description="Disordered" evidence="1">
    <location>
        <begin position="147"/>
        <end position="172"/>
    </location>
</feature>
<gene>
    <name evidence="2" type="ORF">QYE76_031460</name>
</gene>
<dbReference type="AlphaFoldDB" id="A0AAD8VHG5"/>
<dbReference type="PANTHER" id="PTHR15503">
    <property type="entry name" value="LDOC1 RELATED"/>
    <property type="match status" value="1"/>
</dbReference>
<dbReference type="PANTHER" id="PTHR15503:SF45">
    <property type="entry name" value="RNA-DIRECTED DNA POLYMERASE HOMOLOG"/>
    <property type="match status" value="1"/>
</dbReference>
<dbReference type="InterPro" id="IPR043502">
    <property type="entry name" value="DNA/RNA_pol_sf"/>
</dbReference>
<dbReference type="Gene3D" id="3.10.10.10">
    <property type="entry name" value="HIV Type 1 Reverse Transcriptase, subunit A, domain 1"/>
    <property type="match status" value="1"/>
</dbReference>
<dbReference type="EMBL" id="JAUUTY010000007">
    <property type="protein sequence ID" value="KAK1607787.1"/>
    <property type="molecule type" value="Genomic_DNA"/>
</dbReference>
<keyword evidence="3" id="KW-1185">Reference proteome</keyword>
<evidence type="ECO:0000313" key="3">
    <source>
        <dbReference type="Proteomes" id="UP001231189"/>
    </source>
</evidence>
<organism evidence="2 3">
    <name type="scientific">Lolium multiflorum</name>
    <name type="common">Italian ryegrass</name>
    <name type="synonym">Lolium perenne subsp. multiflorum</name>
    <dbReference type="NCBI Taxonomy" id="4521"/>
    <lineage>
        <taxon>Eukaryota</taxon>
        <taxon>Viridiplantae</taxon>
        <taxon>Streptophyta</taxon>
        <taxon>Embryophyta</taxon>
        <taxon>Tracheophyta</taxon>
        <taxon>Spermatophyta</taxon>
        <taxon>Magnoliopsida</taxon>
        <taxon>Liliopsida</taxon>
        <taxon>Poales</taxon>
        <taxon>Poaceae</taxon>
        <taxon>BOP clade</taxon>
        <taxon>Pooideae</taxon>
        <taxon>Poodae</taxon>
        <taxon>Poeae</taxon>
        <taxon>Poeae Chloroplast Group 2 (Poeae type)</taxon>
        <taxon>Loliodinae</taxon>
        <taxon>Loliinae</taxon>
        <taxon>Lolium</taxon>
    </lineage>
</organism>
<reference evidence="2" key="1">
    <citation type="submission" date="2023-07" db="EMBL/GenBank/DDBJ databases">
        <title>A chromosome-level genome assembly of Lolium multiflorum.</title>
        <authorList>
            <person name="Chen Y."/>
            <person name="Copetti D."/>
            <person name="Kolliker R."/>
            <person name="Studer B."/>
        </authorList>
    </citation>
    <scope>NUCLEOTIDE SEQUENCE</scope>
    <source>
        <strain evidence="2">02402/16</strain>
        <tissue evidence="2">Leaf</tissue>
    </source>
</reference>
<proteinExistence type="predicted"/>
<accession>A0AAD8VHG5</accession>
<comment type="caution">
    <text evidence="2">The sequence shown here is derived from an EMBL/GenBank/DDBJ whole genome shotgun (WGS) entry which is preliminary data.</text>
</comment>
<dbReference type="InterPro" id="IPR032567">
    <property type="entry name" value="RTL1-rel"/>
</dbReference>
<sequence>MSGGTHVHGRGRGNGPEEKNVDLSPPPSMVQLMAMYEANRADNMRLLERIERTMAQRQNNRVTIRDFIRLTPPVFRHSPEPLAADYWIRTIERKLEAAHVAQADWMTFAAYHLEGAAGSWWEDFLVMQPVEHAVTWKEFKTAEGKARRECPSSTSGPDSAEVLRWTDKPDRSSSGAELLHLWSAGHFSRECPNYGIPITQGQAVGRGVPLQKKGGKYPVIGHGLLNNVFVDEAEQDPSVILAVNVPEEELYAVEVLPPLKVHEVSVVCDFPDVFPGMPPDRSVEFVIDLVPGIAPISKRPYRMPPEELLELKKQLEELEGKRLYSA</sequence>
<evidence type="ECO:0000256" key="1">
    <source>
        <dbReference type="SAM" id="MobiDB-lite"/>
    </source>
</evidence>
<protein>
    <recommendedName>
        <fullName evidence="4">Retrotransposon gag domain-containing protein</fullName>
    </recommendedName>
</protein>
<feature type="region of interest" description="Disordered" evidence="1">
    <location>
        <begin position="1"/>
        <end position="26"/>
    </location>
</feature>
<dbReference type="Proteomes" id="UP001231189">
    <property type="component" value="Unassembled WGS sequence"/>
</dbReference>
<evidence type="ECO:0008006" key="4">
    <source>
        <dbReference type="Google" id="ProtNLM"/>
    </source>
</evidence>
<dbReference type="SUPFAM" id="SSF56672">
    <property type="entry name" value="DNA/RNA polymerases"/>
    <property type="match status" value="1"/>
</dbReference>
<name>A0AAD8VHG5_LOLMU</name>